<dbReference type="AlphaFoldDB" id="A0A1G9V2B7"/>
<evidence type="ECO:0000313" key="2">
    <source>
        <dbReference type="Proteomes" id="UP000182146"/>
    </source>
</evidence>
<sequence>MKLLHRLLPALVFFTLVLSGCSLPPENPLSRQDLARTNIYRLYQIEESPEAVLNALNRQGEVVLEGHYRQRPVYIKLLSTSEGIEVSHYNR</sequence>
<evidence type="ECO:0008006" key="3">
    <source>
        <dbReference type="Google" id="ProtNLM"/>
    </source>
</evidence>
<dbReference type="Proteomes" id="UP000182146">
    <property type="component" value="Unassembled WGS sequence"/>
</dbReference>
<dbReference type="RefSeq" id="WP_052446455.1">
    <property type="nucleotide sequence ID" value="NZ_FNGU01000008.1"/>
</dbReference>
<organism evidence="1 2">
    <name type="scientific">Geoalkalibacter ferrihydriticus</name>
    <dbReference type="NCBI Taxonomy" id="392333"/>
    <lineage>
        <taxon>Bacteria</taxon>
        <taxon>Pseudomonadati</taxon>
        <taxon>Thermodesulfobacteriota</taxon>
        <taxon>Desulfuromonadia</taxon>
        <taxon>Desulfuromonadales</taxon>
        <taxon>Geoalkalibacteraceae</taxon>
        <taxon>Geoalkalibacter</taxon>
    </lineage>
</organism>
<protein>
    <recommendedName>
        <fullName evidence="3">Lipoprotein</fullName>
    </recommendedName>
</protein>
<dbReference type="EMBL" id="FNGU01000008">
    <property type="protein sequence ID" value="SDM66243.1"/>
    <property type="molecule type" value="Genomic_DNA"/>
</dbReference>
<accession>A0A1G9V2B7</accession>
<reference evidence="1 2" key="1">
    <citation type="submission" date="2016-10" db="EMBL/GenBank/DDBJ databases">
        <authorList>
            <person name="de Groot N.N."/>
        </authorList>
    </citation>
    <scope>NUCLEOTIDE SEQUENCE [LARGE SCALE GENOMIC DNA]</scope>
    <source>
        <strain evidence="1 2">DSM 17813</strain>
    </source>
</reference>
<dbReference type="STRING" id="392333.SAMN05660860_02955"/>
<name>A0A1G9V2B7_9BACT</name>
<evidence type="ECO:0000313" key="1">
    <source>
        <dbReference type="EMBL" id="SDM66243.1"/>
    </source>
</evidence>
<gene>
    <name evidence="1" type="ORF">SAMN05660860_02955</name>
</gene>
<dbReference type="PROSITE" id="PS51257">
    <property type="entry name" value="PROKAR_LIPOPROTEIN"/>
    <property type="match status" value="1"/>
</dbReference>
<dbReference type="OrthoDB" id="5398543at2"/>
<proteinExistence type="predicted"/>